<feature type="compositionally biased region" description="Polar residues" evidence="1">
    <location>
        <begin position="69"/>
        <end position="79"/>
    </location>
</feature>
<feature type="region of interest" description="Disordered" evidence="1">
    <location>
        <begin position="31"/>
        <end position="132"/>
    </location>
</feature>
<dbReference type="InterPro" id="IPR036875">
    <property type="entry name" value="Znf_CCHC_sf"/>
</dbReference>
<organism evidence="2 3">
    <name type="scientific">Stylosanthes scabra</name>
    <dbReference type="NCBI Taxonomy" id="79078"/>
    <lineage>
        <taxon>Eukaryota</taxon>
        <taxon>Viridiplantae</taxon>
        <taxon>Streptophyta</taxon>
        <taxon>Embryophyta</taxon>
        <taxon>Tracheophyta</taxon>
        <taxon>Spermatophyta</taxon>
        <taxon>Magnoliopsida</taxon>
        <taxon>eudicotyledons</taxon>
        <taxon>Gunneridae</taxon>
        <taxon>Pentapetalae</taxon>
        <taxon>rosids</taxon>
        <taxon>fabids</taxon>
        <taxon>Fabales</taxon>
        <taxon>Fabaceae</taxon>
        <taxon>Papilionoideae</taxon>
        <taxon>50 kb inversion clade</taxon>
        <taxon>dalbergioids sensu lato</taxon>
        <taxon>Dalbergieae</taxon>
        <taxon>Pterocarpus clade</taxon>
        <taxon>Stylosanthes</taxon>
    </lineage>
</organism>
<proteinExistence type="predicted"/>
<dbReference type="SUPFAM" id="SSF57756">
    <property type="entry name" value="Retrovirus zinc finger-like domains"/>
    <property type="match status" value="1"/>
</dbReference>
<gene>
    <name evidence="2" type="ORF">PIB30_066136</name>
</gene>
<name>A0ABU6ZL02_9FABA</name>
<evidence type="ECO:0000313" key="2">
    <source>
        <dbReference type="EMBL" id="MED6222632.1"/>
    </source>
</evidence>
<feature type="compositionally biased region" description="Acidic residues" evidence="1">
    <location>
        <begin position="97"/>
        <end position="132"/>
    </location>
</feature>
<sequence length="132" mass="14705">MSEVACKSTSRFNECRDSVLGLNNMFKADEAMQDMKSRGKVSTNPKGRGGRKKPQMCSICKQVGHNRASCPQRTSQDSAVPTLKRKSRSENTTGLDGLDDSFFAEDTNQEDSIPDDVYDKGEDESFYCDETE</sequence>
<comment type="caution">
    <text evidence="2">The sequence shown here is derived from an EMBL/GenBank/DDBJ whole genome shotgun (WGS) entry which is preliminary data.</text>
</comment>
<dbReference type="EMBL" id="JASCZI010272530">
    <property type="protein sequence ID" value="MED6222632.1"/>
    <property type="molecule type" value="Genomic_DNA"/>
</dbReference>
<dbReference type="Proteomes" id="UP001341840">
    <property type="component" value="Unassembled WGS sequence"/>
</dbReference>
<evidence type="ECO:0008006" key="4">
    <source>
        <dbReference type="Google" id="ProtNLM"/>
    </source>
</evidence>
<evidence type="ECO:0000256" key="1">
    <source>
        <dbReference type="SAM" id="MobiDB-lite"/>
    </source>
</evidence>
<protein>
    <recommendedName>
        <fullName evidence="4">CCHC-type domain-containing protein</fullName>
    </recommendedName>
</protein>
<keyword evidence="3" id="KW-1185">Reference proteome</keyword>
<accession>A0ABU6ZL02</accession>
<evidence type="ECO:0000313" key="3">
    <source>
        <dbReference type="Proteomes" id="UP001341840"/>
    </source>
</evidence>
<reference evidence="2 3" key="1">
    <citation type="journal article" date="2023" name="Plants (Basel)">
        <title>Bridging the Gap: Combining Genomics and Transcriptomics Approaches to Understand Stylosanthes scabra, an Orphan Legume from the Brazilian Caatinga.</title>
        <authorList>
            <person name="Ferreira-Neto J.R.C."/>
            <person name="da Silva M.D."/>
            <person name="Binneck E."/>
            <person name="de Melo N.F."/>
            <person name="da Silva R.H."/>
            <person name="de Melo A.L.T.M."/>
            <person name="Pandolfi V."/>
            <person name="Bustamante F.O."/>
            <person name="Brasileiro-Vidal A.C."/>
            <person name="Benko-Iseppon A.M."/>
        </authorList>
    </citation>
    <scope>NUCLEOTIDE SEQUENCE [LARGE SCALE GENOMIC DNA]</scope>
    <source>
        <tissue evidence="2">Leaves</tissue>
    </source>
</reference>